<organism evidence="2 3">
    <name type="scientific">Arsenicibacter rosenii</name>
    <dbReference type="NCBI Taxonomy" id="1750698"/>
    <lineage>
        <taxon>Bacteria</taxon>
        <taxon>Pseudomonadati</taxon>
        <taxon>Bacteroidota</taxon>
        <taxon>Cytophagia</taxon>
        <taxon>Cytophagales</taxon>
        <taxon>Spirosomataceae</taxon>
        <taxon>Arsenicibacter</taxon>
    </lineage>
</organism>
<feature type="transmembrane region" description="Helical" evidence="1">
    <location>
        <begin position="48"/>
        <end position="66"/>
    </location>
</feature>
<proteinExistence type="predicted"/>
<protein>
    <recommendedName>
        <fullName evidence="4">Rod shape-determining protein MreD</fullName>
    </recommendedName>
</protein>
<dbReference type="InterPro" id="IPR046487">
    <property type="entry name" value="DUF6580"/>
</dbReference>
<dbReference type="OrthoDB" id="9806699at2"/>
<dbReference type="Proteomes" id="UP000181790">
    <property type="component" value="Unassembled WGS sequence"/>
</dbReference>
<keyword evidence="1" id="KW-0812">Transmembrane</keyword>
<name>A0A1S2VN41_9BACT</name>
<evidence type="ECO:0000313" key="3">
    <source>
        <dbReference type="Proteomes" id="UP000181790"/>
    </source>
</evidence>
<evidence type="ECO:0000313" key="2">
    <source>
        <dbReference type="EMBL" id="OIN59208.1"/>
    </source>
</evidence>
<dbReference type="Pfam" id="PF20221">
    <property type="entry name" value="DUF6580"/>
    <property type="match status" value="1"/>
</dbReference>
<feature type="transmembrane region" description="Helical" evidence="1">
    <location>
        <begin position="101"/>
        <end position="120"/>
    </location>
</feature>
<comment type="caution">
    <text evidence="2">The sequence shown here is derived from an EMBL/GenBank/DDBJ whole genome shotgun (WGS) entry which is preliminary data.</text>
</comment>
<evidence type="ECO:0000256" key="1">
    <source>
        <dbReference type="SAM" id="Phobius"/>
    </source>
</evidence>
<accession>A0A1S2VN41</accession>
<feature type="transmembrane region" description="Helical" evidence="1">
    <location>
        <begin position="6"/>
        <end position="27"/>
    </location>
</feature>
<keyword evidence="1" id="KW-0472">Membrane</keyword>
<sequence>MKPISIRLTTVTSIVLLAALFRLLPHWPNFTPIAAMALFGAAKFEKKWLGLIIPMLAMLLSDALIGFHGNMLSVYVSFALTWVIGLVALRRPTAGRVAASAIASSVLFFLITNFAVWFGSTFYSQDLQGLLTCYTAGLAFYNGQSFFLNGVFGDLFFSGVLFGGYYLLQQRFSTLRIA</sequence>
<evidence type="ECO:0008006" key="4">
    <source>
        <dbReference type="Google" id="ProtNLM"/>
    </source>
</evidence>
<gene>
    <name evidence="2" type="ORF">BLX24_09440</name>
</gene>
<feature type="transmembrane region" description="Helical" evidence="1">
    <location>
        <begin position="146"/>
        <end position="168"/>
    </location>
</feature>
<keyword evidence="3" id="KW-1185">Reference proteome</keyword>
<feature type="transmembrane region" description="Helical" evidence="1">
    <location>
        <begin position="72"/>
        <end position="89"/>
    </location>
</feature>
<dbReference type="RefSeq" id="WP_071502892.1">
    <property type="nucleotide sequence ID" value="NZ_MORL01000004.1"/>
</dbReference>
<dbReference type="AlphaFoldDB" id="A0A1S2VN41"/>
<dbReference type="EMBL" id="MORL01000004">
    <property type="protein sequence ID" value="OIN59208.1"/>
    <property type="molecule type" value="Genomic_DNA"/>
</dbReference>
<keyword evidence="1" id="KW-1133">Transmembrane helix</keyword>
<reference evidence="2 3" key="1">
    <citation type="submission" date="2016-10" db="EMBL/GenBank/DDBJ databases">
        <title>Arsenicibacter rosenii gen. nov., sp. nov., an efficient arsenic-methylating bacterium isolated from an arsenic-contaminated paddy soil.</title>
        <authorList>
            <person name="Huang K."/>
        </authorList>
    </citation>
    <scope>NUCLEOTIDE SEQUENCE [LARGE SCALE GENOMIC DNA]</scope>
    <source>
        <strain evidence="2 3">SM-1</strain>
    </source>
</reference>